<accession>V5D6B5</accession>
<evidence type="ECO:0000313" key="1">
    <source>
        <dbReference type="EMBL" id="ESS63006.1"/>
    </source>
</evidence>
<dbReference type="EMBL" id="AYLP01000149">
    <property type="protein sequence ID" value="ESS63006.1"/>
    <property type="molecule type" value="Genomic_DNA"/>
</dbReference>
<sequence>MRRSLPWSVGDQQHVASVMRRWRKSLVHLEYPRLCFLRVSPAGMLGNFGGDLRAAPVKKTVAPLWHPHGRPSQTIITPG</sequence>
<protein>
    <submittedName>
        <fullName evidence="1">Uncharacterized protein</fullName>
    </submittedName>
</protein>
<dbReference type="AlphaFoldDB" id="V5D6B5"/>
<evidence type="ECO:0000313" key="2">
    <source>
        <dbReference type="Proteomes" id="UP000017861"/>
    </source>
</evidence>
<comment type="caution">
    <text evidence="1">The sequence shown here is derived from an EMBL/GenBank/DDBJ whole genome shotgun (WGS) entry which is preliminary data.</text>
</comment>
<dbReference type="VEuPathDB" id="TriTrypDB:TCDM_09272"/>
<name>V5D6B5_TRYCR</name>
<dbReference type="OrthoDB" id="10539476at2759"/>
<proteinExistence type="predicted"/>
<dbReference type="Proteomes" id="UP000017861">
    <property type="component" value="Unassembled WGS sequence"/>
</dbReference>
<gene>
    <name evidence="1" type="ORF">TCDM_09272</name>
</gene>
<reference evidence="1 2" key="1">
    <citation type="journal article" date="2014" name="Genome Announc.">
        <title>Trypanosoma cruzi Clone Dm28c Draft Genome Sequence.</title>
        <authorList>
            <person name="Grisard E.C."/>
            <person name="Teixeira S.M."/>
            <person name="de Almeida L.G."/>
            <person name="Stoco P.H."/>
            <person name="Gerber A.L."/>
            <person name="Talavera-Lopez C."/>
            <person name="Lima O.C."/>
            <person name="Andersson B."/>
            <person name="de Vasconcelos A.T."/>
        </authorList>
    </citation>
    <scope>NUCLEOTIDE SEQUENCE [LARGE SCALE GENOMIC DNA]</scope>
    <source>
        <strain evidence="1 2">Dm28c</strain>
    </source>
</reference>
<organism evidence="1 2">
    <name type="scientific">Trypanosoma cruzi Dm28c</name>
    <dbReference type="NCBI Taxonomy" id="1416333"/>
    <lineage>
        <taxon>Eukaryota</taxon>
        <taxon>Discoba</taxon>
        <taxon>Euglenozoa</taxon>
        <taxon>Kinetoplastea</taxon>
        <taxon>Metakinetoplastina</taxon>
        <taxon>Trypanosomatida</taxon>
        <taxon>Trypanosomatidae</taxon>
        <taxon>Trypanosoma</taxon>
        <taxon>Schizotrypanum</taxon>
    </lineage>
</organism>